<dbReference type="InterPro" id="IPR010607">
    <property type="entry name" value="DUF1194"/>
</dbReference>
<dbReference type="Proteomes" id="UP001157133">
    <property type="component" value="Unassembled WGS sequence"/>
</dbReference>
<proteinExistence type="predicted"/>
<evidence type="ECO:0000256" key="1">
    <source>
        <dbReference type="SAM" id="SignalP"/>
    </source>
</evidence>
<keyword evidence="1" id="KW-0732">Signal</keyword>
<dbReference type="Gene3D" id="3.40.50.410">
    <property type="entry name" value="von Willebrand factor, type A domain"/>
    <property type="match status" value="1"/>
</dbReference>
<keyword evidence="4" id="KW-1185">Reference proteome</keyword>
<dbReference type="InterPro" id="IPR002035">
    <property type="entry name" value="VWF_A"/>
</dbReference>
<reference evidence="3 4" key="1">
    <citation type="submission" date="2023-03" db="EMBL/GenBank/DDBJ databases">
        <title>Draft genome sequence of Thalassotalea eurytherma JCM 18482T.</title>
        <authorList>
            <person name="Sawabe T."/>
        </authorList>
    </citation>
    <scope>NUCLEOTIDE SEQUENCE [LARGE SCALE GENOMIC DNA]</scope>
    <source>
        <strain evidence="3 4">JCM 18482</strain>
    </source>
</reference>
<dbReference type="EMBL" id="BSSU01000004">
    <property type="protein sequence ID" value="GLX81340.1"/>
    <property type="molecule type" value="Genomic_DNA"/>
</dbReference>
<evidence type="ECO:0000259" key="2">
    <source>
        <dbReference type="PROSITE" id="PS50234"/>
    </source>
</evidence>
<accession>A0ABQ6H3K8</accession>
<protein>
    <recommendedName>
        <fullName evidence="2">VWFA domain-containing protein</fullName>
    </recommendedName>
</protein>
<name>A0ABQ6H3K8_9GAMM</name>
<dbReference type="RefSeq" id="WP_284206669.1">
    <property type="nucleotide sequence ID" value="NZ_BSSU01000004.1"/>
</dbReference>
<comment type="caution">
    <text evidence="3">The sequence shown here is derived from an EMBL/GenBank/DDBJ whole genome shotgun (WGS) entry which is preliminary data.</text>
</comment>
<dbReference type="SUPFAM" id="SSF53300">
    <property type="entry name" value="vWA-like"/>
    <property type="match status" value="1"/>
</dbReference>
<feature type="signal peptide" evidence="1">
    <location>
        <begin position="1"/>
        <end position="23"/>
    </location>
</feature>
<feature type="domain" description="VWFA" evidence="2">
    <location>
        <begin position="30"/>
        <end position="234"/>
    </location>
</feature>
<gene>
    <name evidence="3" type="ORF">theurythT_07920</name>
</gene>
<dbReference type="InterPro" id="IPR036465">
    <property type="entry name" value="vWFA_dom_sf"/>
</dbReference>
<organism evidence="3 4">
    <name type="scientific">Thalassotalea eurytherma</name>
    <dbReference type="NCBI Taxonomy" id="1144278"/>
    <lineage>
        <taxon>Bacteria</taxon>
        <taxon>Pseudomonadati</taxon>
        <taxon>Pseudomonadota</taxon>
        <taxon>Gammaproteobacteria</taxon>
        <taxon>Alteromonadales</taxon>
        <taxon>Colwelliaceae</taxon>
        <taxon>Thalassotalea</taxon>
    </lineage>
</organism>
<dbReference type="PROSITE" id="PS50234">
    <property type="entry name" value="VWFA"/>
    <property type="match status" value="1"/>
</dbReference>
<evidence type="ECO:0000313" key="4">
    <source>
        <dbReference type="Proteomes" id="UP001157133"/>
    </source>
</evidence>
<sequence length="278" mass="29512">MTKLAIPMGLLALSMALSPSADAITPVDIELSLLVDISGSINNNEYDMQLQGYQSAFESDNLQNAIINGTEGKIAVQLIMWSGSSQQQVMIDWSLVDSQESANALAQSIGDLARPFSGMTAIGSAIDFASPLFDQNDYQGYQQIIDISGDGTNNSGLNVATASDNAIENGVDTINGIVITNSQSNGIGIGITNSQSVVDQYTNDVINGESPFLLVANNFNAFQSAIENKIVAEIEGSIPPGAIVVEVPVPNSHLLFITAFICLFASRTLSKEKYHETV</sequence>
<feature type="chain" id="PRO_5047009185" description="VWFA domain-containing protein" evidence="1">
    <location>
        <begin position="24"/>
        <end position="278"/>
    </location>
</feature>
<evidence type="ECO:0000313" key="3">
    <source>
        <dbReference type="EMBL" id="GLX81340.1"/>
    </source>
</evidence>
<dbReference type="Pfam" id="PF06707">
    <property type="entry name" value="DUF1194"/>
    <property type="match status" value="1"/>
</dbReference>